<evidence type="ECO:0000313" key="2">
    <source>
        <dbReference type="EMBL" id="JAP77282.1"/>
    </source>
</evidence>
<reference evidence="2" key="1">
    <citation type="journal article" date="2016" name="Ticks Tick Borne Dis.">
        <title>De novo assembly and annotation of the salivary gland transcriptome of Rhipicephalus appendiculatus male and female ticks during blood feeding.</title>
        <authorList>
            <person name="de Castro M.H."/>
            <person name="de Klerk D."/>
            <person name="Pienaar R."/>
            <person name="Latif A.A."/>
            <person name="Rees D.J."/>
            <person name="Mans B.J."/>
        </authorList>
    </citation>
    <scope>NUCLEOTIDE SEQUENCE</scope>
    <source>
        <tissue evidence="2">Salivary glands</tissue>
    </source>
</reference>
<proteinExistence type="predicted"/>
<dbReference type="EMBL" id="GEDV01011275">
    <property type="protein sequence ID" value="JAP77282.1"/>
    <property type="molecule type" value="Transcribed_RNA"/>
</dbReference>
<name>A0A131YFM1_RHIAP</name>
<dbReference type="AlphaFoldDB" id="A0A131YFM1"/>
<feature type="region of interest" description="Disordered" evidence="1">
    <location>
        <begin position="51"/>
        <end position="87"/>
    </location>
</feature>
<sequence>MSLSGSRRLRCCRVLQPGEDNTDAGKNGMDGRCLLVGGRRGRRIFKGPGGPFVADALGSPTDQANRSRPSPKLEAKASLRPQRSSIC</sequence>
<protein>
    <submittedName>
        <fullName evidence="2">Uncharacterized protein</fullName>
    </submittedName>
</protein>
<organism evidence="2">
    <name type="scientific">Rhipicephalus appendiculatus</name>
    <name type="common">Brown ear tick</name>
    <dbReference type="NCBI Taxonomy" id="34631"/>
    <lineage>
        <taxon>Eukaryota</taxon>
        <taxon>Metazoa</taxon>
        <taxon>Ecdysozoa</taxon>
        <taxon>Arthropoda</taxon>
        <taxon>Chelicerata</taxon>
        <taxon>Arachnida</taxon>
        <taxon>Acari</taxon>
        <taxon>Parasitiformes</taxon>
        <taxon>Ixodida</taxon>
        <taxon>Ixodoidea</taxon>
        <taxon>Ixodidae</taxon>
        <taxon>Rhipicephalinae</taxon>
        <taxon>Rhipicephalus</taxon>
        <taxon>Rhipicephalus</taxon>
    </lineage>
</organism>
<accession>A0A131YFM1</accession>
<evidence type="ECO:0000256" key="1">
    <source>
        <dbReference type="SAM" id="MobiDB-lite"/>
    </source>
</evidence>